<dbReference type="PANTHER" id="PTHR42961">
    <property type="entry name" value="IRON-SULFUR PROTEIN NUBPL"/>
    <property type="match status" value="1"/>
</dbReference>
<dbReference type="Proteomes" id="UP001303899">
    <property type="component" value="Unassembled WGS sequence"/>
</dbReference>
<comment type="function">
    <text evidence="8">Binds and transfers iron-sulfur (Fe-S) clusters to target apoproteins. Can hydrolyze ATP.</text>
</comment>
<dbReference type="CDD" id="cd02037">
    <property type="entry name" value="Mrp_NBP35"/>
    <property type="match status" value="1"/>
</dbReference>
<dbReference type="Pfam" id="PF10609">
    <property type="entry name" value="ParA"/>
    <property type="match status" value="1"/>
</dbReference>
<proteinExistence type="inferred from homology"/>
<dbReference type="InterPro" id="IPR027417">
    <property type="entry name" value="P-loop_NTPase"/>
</dbReference>
<keyword evidence="7 8" id="KW-0411">Iron-sulfur</keyword>
<comment type="similarity">
    <text evidence="2">In the C-terminal section; belongs to the Mrp/NBP35 ATP-binding proteins family.</text>
</comment>
<comment type="caution">
    <text evidence="10">The sequence shown here is derived from an EMBL/GenBank/DDBJ whole genome shotgun (WGS) entry which is preliminary data.</text>
</comment>
<feature type="domain" description="MIP18 family-like" evidence="9">
    <location>
        <begin position="8"/>
        <end position="71"/>
    </location>
</feature>
<keyword evidence="3 8" id="KW-0479">Metal-binding</keyword>
<dbReference type="Gene3D" id="3.40.50.300">
    <property type="entry name" value="P-loop containing nucleotide triphosphate hydrolases"/>
    <property type="match status" value="1"/>
</dbReference>
<name>A0ABU5RZW0_9BACT</name>
<dbReference type="PANTHER" id="PTHR42961:SF2">
    <property type="entry name" value="IRON-SULFUR PROTEIN NUBPL"/>
    <property type="match status" value="1"/>
</dbReference>
<keyword evidence="6 8" id="KW-0408">Iron</keyword>
<gene>
    <name evidence="10" type="ORF">VB776_02235</name>
</gene>
<comment type="similarity">
    <text evidence="8">Belongs to the Mrp/NBP35 ATP-binding proteins family.</text>
</comment>
<comment type="subunit">
    <text evidence="8">Homodimer.</text>
</comment>
<dbReference type="PROSITE" id="PS01215">
    <property type="entry name" value="MRP"/>
    <property type="match status" value="1"/>
</dbReference>
<dbReference type="InterPro" id="IPR034904">
    <property type="entry name" value="FSCA_dom_sf"/>
</dbReference>
<dbReference type="InterPro" id="IPR019591">
    <property type="entry name" value="Mrp/NBP35_ATP-bd"/>
</dbReference>
<dbReference type="InterPro" id="IPR044304">
    <property type="entry name" value="NUBPL-like"/>
</dbReference>
<evidence type="ECO:0000256" key="4">
    <source>
        <dbReference type="ARBA" id="ARBA00022741"/>
    </source>
</evidence>
<reference evidence="10 11" key="1">
    <citation type="submission" date="2023-12" db="EMBL/GenBank/DDBJ databases">
        <title>Novel species of the genus Arcicella isolated from rivers.</title>
        <authorList>
            <person name="Lu H."/>
        </authorList>
    </citation>
    <scope>NUCLEOTIDE SEQUENCE [LARGE SCALE GENOMIC DNA]</scope>
    <source>
        <strain evidence="10 11">DC2W</strain>
    </source>
</reference>
<dbReference type="HAMAP" id="MF_02040">
    <property type="entry name" value="Mrp_NBP35"/>
    <property type="match status" value="1"/>
</dbReference>
<evidence type="ECO:0000256" key="3">
    <source>
        <dbReference type="ARBA" id="ARBA00022723"/>
    </source>
</evidence>
<dbReference type="InterPro" id="IPR000808">
    <property type="entry name" value="Mrp-like_CS"/>
</dbReference>
<keyword evidence="11" id="KW-1185">Reference proteome</keyword>
<keyword evidence="8" id="KW-0378">Hydrolase</keyword>
<evidence type="ECO:0000256" key="2">
    <source>
        <dbReference type="ARBA" id="ARBA00008205"/>
    </source>
</evidence>
<evidence type="ECO:0000256" key="6">
    <source>
        <dbReference type="ARBA" id="ARBA00023004"/>
    </source>
</evidence>
<dbReference type="GO" id="GO:0005524">
    <property type="term" value="F:ATP binding"/>
    <property type="evidence" value="ECO:0007669"/>
    <property type="project" value="UniProtKB-KW"/>
</dbReference>
<dbReference type="Gene3D" id="3.30.300.130">
    <property type="entry name" value="Fe-S cluster assembly (FSCA)"/>
    <property type="match status" value="1"/>
</dbReference>
<evidence type="ECO:0000313" key="11">
    <source>
        <dbReference type="Proteomes" id="UP001303899"/>
    </source>
</evidence>
<dbReference type="SUPFAM" id="SSF117916">
    <property type="entry name" value="Fe-S cluster assembly (FSCA) domain-like"/>
    <property type="match status" value="1"/>
</dbReference>
<dbReference type="RefSeq" id="WP_323325599.1">
    <property type="nucleotide sequence ID" value="NZ_JAYGIL010000003.1"/>
</dbReference>
<dbReference type="EMBL" id="JAYGIL010000003">
    <property type="protein sequence ID" value="MEA5401715.1"/>
    <property type="molecule type" value="Genomic_DNA"/>
</dbReference>
<protein>
    <recommendedName>
        <fullName evidence="8">Iron-sulfur cluster carrier protein</fullName>
    </recommendedName>
</protein>
<keyword evidence="4 8" id="KW-0547">Nucleotide-binding</keyword>
<evidence type="ECO:0000259" key="9">
    <source>
        <dbReference type="Pfam" id="PF01883"/>
    </source>
</evidence>
<evidence type="ECO:0000256" key="1">
    <source>
        <dbReference type="ARBA" id="ARBA00007352"/>
    </source>
</evidence>
<dbReference type="Pfam" id="PF01883">
    <property type="entry name" value="FeS_assembly_P"/>
    <property type="match status" value="1"/>
</dbReference>
<dbReference type="InterPro" id="IPR033756">
    <property type="entry name" value="YlxH/NBP35"/>
</dbReference>
<keyword evidence="5 8" id="KW-0067">ATP-binding</keyword>
<dbReference type="SUPFAM" id="SSF52540">
    <property type="entry name" value="P-loop containing nucleoside triphosphate hydrolases"/>
    <property type="match status" value="1"/>
</dbReference>
<evidence type="ECO:0000256" key="8">
    <source>
        <dbReference type="HAMAP-Rule" id="MF_02040"/>
    </source>
</evidence>
<comment type="similarity">
    <text evidence="1">In the N-terminal section; belongs to the MIP18 family.</text>
</comment>
<evidence type="ECO:0000313" key="10">
    <source>
        <dbReference type="EMBL" id="MEA5401715.1"/>
    </source>
</evidence>
<evidence type="ECO:0000256" key="7">
    <source>
        <dbReference type="ARBA" id="ARBA00023014"/>
    </source>
</evidence>
<dbReference type="InterPro" id="IPR002744">
    <property type="entry name" value="MIP18-like"/>
</dbReference>
<organism evidence="10 11">
    <name type="scientific">Arcicella gelida</name>
    <dbReference type="NCBI Taxonomy" id="2984195"/>
    <lineage>
        <taxon>Bacteria</taxon>
        <taxon>Pseudomonadati</taxon>
        <taxon>Bacteroidota</taxon>
        <taxon>Cytophagia</taxon>
        <taxon>Cytophagales</taxon>
        <taxon>Flectobacillaceae</taxon>
        <taxon>Arcicella</taxon>
    </lineage>
</organism>
<evidence type="ECO:0000256" key="5">
    <source>
        <dbReference type="ARBA" id="ARBA00022840"/>
    </source>
</evidence>
<feature type="binding site" evidence="8">
    <location>
        <begin position="108"/>
        <end position="115"/>
    </location>
    <ligand>
        <name>ATP</name>
        <dbReference type="ChEBI" id="CHEBI:30616"/>
    </ligand>
</feature>
<accession>A0ABU5RZW0</accession>
<sequence length="367" mass="39785">MGDLKIKKEDIIRALSTVQEPDLKKDLVTLNMIKDIELGVGEVRFTVVLTTPACPLKERIRKECEEAIHTHVDENLSVVIDMTADVTSSRVGTALLPNVKNIIAIASGKGGVGKSTVTANLAMALKLSGAKVGIIDADISGPSIPVMFGAEEMQPLVSQIDGKNMIQPIMQYGIKMISMGFLAPQDNPVPWRGPMATQALRQFFSDTHWGELDYLLIDLPPGTSDIHLSLVQLVPVTGAVIVTTPQKVALADATKGLMFFRQPQINVPVLGVIENMAYFTPEELPENKYYIFGKDGGKNLAIKYETDLLGEIPLVQSIREAGDEGKPAVMSDSIIASAFKQSAELLAQQVAIRNATKEKTKPVQVKV</sequence>